<reference evidence="1 2" key="1">
    <citation type="submission" date="2021-06" db="EMBL/GenBank/DDBJ databases">
        <authorList>
            <person name="Kallberg Y."/>
            <person name="Tangrot J."/>
            <person name="Rosling A."/>
        </authorList>
    </citation>
    <scope>NUCLEOTIDE SEQUENCE [LARGE SCALE GENOMIC DNA]</scope>
    <source>
        <strain evidence="1 2">120-4 pot B 10/14</strain>
    </source>
</reference>
<protein>
    <submittedName>
        <fullName evidence="1">25365_t:CDS:1</fullName>
    </submittedName>
</protein>
<name>A0ABN7XJE8_GIGMA</name>
<dbReference type="EMBL" id="CAJVQB010139376">
    <property type="protein sequence ID" value="CAG8854531.1"/>
    <property type="molecule type" value="Genomic_DNA"/>
</dbReference>
<comment type="caution">
    <text evidence="1">The sequence shown here is derived from an EMBL/GenBank/DDBJ whole genome shotgun (WGS) entry which is preliminary data.</text>
</comment>
<accession>A0ABN7XJE8</accession>
<keyword evidence="2" id="KW-1185">Reference proteome</keyword>
<organism evidence="1 2">
    <name type="scientific">Gigaspora margarita</name>
    <dbReference type="NCBI Taxonomy" id="4874"/>
    <lineage>
        <taxon>Eukaryota</taxon>
        <taxon>Fungi</taxon>
        <taxon>Fungi incertae sedis</taxon>
        <taxon>Mucoromycota</taxon>
        <taxon>Glomeromycotina</taxon>
        <taxon>Glomeromycetes</taxon>
        <taxon>Diversisporales</taxon>
        <taxon>Gigasporaceae</taxon>
        <taxon>Gigaspora</taxon>
    </lineage>
</organism>
<feature type="non-terminal residue" evidence="1">
    <location>
        <position position="80"/>
    </location>
</feature>
<sequence>MDDIEEFFRLEGETSKHLGDRFEYLCADLFQEFFERLGYMLASAKYNYETYTQLNCQFRGKNDGGIDLEVELGAFGIGVQ</sequence>
<proteinExistence type="predicted"/>
<dbReference type="Proteomes" id="UP000789901">
    <property type="component" value="Unassembled WGS sequence"/>
</dbReference>
<evidence type="ECO:0000313" key="1">
    <source>
        <dbReference type="EMBL" id="CAG8854531.1"/>
    </source>
</evidence>
<gene>
    <name evidence="1" type="ORF">GMARGA_LOCUS43352</name>
</gene>
<evidence type="ECO:0000313" key="2">
    <source>
        <dbReference type="Proteomes" id="UP000789901"/>
    </source>
</evidence>